<dbReference type="InterPro" id="IPR051050">
    <property type="entry name" value="Lipid_II_flippase_MurJ/MviN"/>
</dbReference>
<evidence type="ECO:0000256" key="8">
    <source>
        <dbReference type="ARBA" id="ARBA00060041"/>
    </source>
</evidence>
<evidence type="ECO:0000256" key="6">
    <source>
        <dbReference type="ARBA" id="ARBA00022989"/>
    </source>
</evidence>
<feature type="transmembrane region" description="Helical" evidence="10">
    <location>
        <begin position="125"/>
        <end position="144"/>
    </location>
</feature>
<proteinExistence type="inferred from homology"/>
<name>A0ABZ3CQT4_9GAMM</name>
<keyword evidence="12" id="KW-1185">Reference proteome</keyword>
<feature type="transmembrane region" description="Helical" evidence="10">
    <location>
        <begin position="77"/>
        <end position="105"/>
    </location>
</feature>
<dbReference type="Proteomes" id="UP001453229">
    <property type="component" value="Chromosome"/>
</dbReference>
<evidence type="ECO:0000256" key="2">
    <source>
        <dbReference type="ARBA" id="ARBA00022475"/>
    </source>
</evidence>
<dbReference type="Pfam" id="PF03023">
    <property type="entry name" value="MurJ"/>
    <property type="match status" value="1"/>
</dbReference>
<dbReference type="PANTHER" id="PTHR47019:SF1">
    <property type="entry name" value="LIPID II FLIPPASE MURJ"/>
    <property type="match status" value="1"/>
</dbReference>
<accession>A0ABZ3CQT4</accession>
<feature type="transmembrane region" description="Helical" evidence="10">
    <location>
        <begin position="341"/>
        <end position="363"/>
    </location>
</feature>
<dbReference type="EMBL" id="CP151919">
    <property type="protein sequence ID" value="XAD53544.1"/>
    <property type="molecule type" value="Genomic_DNA"/>
</dbReference>
<feature type="transmembrane region" description="Helical" evidence="10">
    <location>
        <begin position="430"/>
        <end position="449"/>
    </location>
</feature>
<reference evidence="11 12" key="1">
    <citation type="submission" date="2024-04" db="EMBL/GenBank/DDBJ databases">
        <title>Salinicola lusitanus LLJ914,a marine bacterium isolated from the Okinawa Trough.</title>
        <authorList>
            <person name="Li J."/>
        </authorList>
    </citation>
    <scope>NUCLEOTIDE SEQUENCE [LARGE SCALE GENOMIC DNA]</scope>
    <source>
        <strain evidence="11 12">LLJ914</strain>
    </source>
</reference>
<keyword evidence="6 10" id="KW-1133">Transmembrane helix</keyword>
<feature type="transmembrane region" description="Helical" evidence="10">
    <location>
        <begin position="156"/>
        <end position="175"/>
    </location>
</feature>
<evidence type="ECO:0000256" key="1">
    <source>
        <dbReference type="ARBA" id="ARBA00004651"/>
    </source>
</evidence>
<keyword evidence="2" id="KW-1003">Cell membrane</keyword>
<feature type="transmembrane region" description="Helical" evidence="10">
    <location>
        <begin position="403"/>
        <end position="423"/>
    </location>
</feature>
<feature type="transmembrane region" description="Helical" evidence="10">
    <location>
        <begin position="271"/>
        <end position="290"/>
    </location>
</feature>
<evidence type="ECO:0000313" key="11">
    <source>
        <dbReference type="EMBL" id="XAD53544.1"/>
    </source>
</evidence>
<evidence type="ECO:0000256" key="5">
    <source>
        <dbReference type="ARBA" id="ARBA00022984"/>
    </source>
</evidence>
<feature type="transmembrane region" description="Helical" evidence="10">
    <location>
        <begin position="375"/>
        <end position="397"/>
    </location>
</feature>
<evidence type="ECO:0000313" key="12">
    <source>
        <dbReference type="Proteomes" id="UP001453229"/>
    </source>
</evidence>
<evidence type="ECO:0000256" key="10">
    <source>
        <dbReference type="SAM" id="Phobius"/>
    </source>
</evidence>
<feature type="transmembrane region" description="Helical" evidence="10">
    <location>
        <begin position="455"/>
        <end position="479"/>
    </location>
</feature>
<comment type="subcellular location">
    <subcellularLocation>
        <location evidence="1">Cell membrane</location>
        <topology evidence="1">Multi-pass membrane protein</topology>
    </subcellularLocation>
</comment>
<evidence type="ECO:0000256" key="9">
    <source>
        <dbReference type="ARBA" id="ARBA00061532"/>
    </source>
</evidence>
<comment type="similarity">
    <text evidence="9">Belongs to the MurJ/MviN family.</text>
</comment>
<dbReference type="InterPro" id="IPR004268">
    <property type="entry name" value="MurJ"/>
</dbReference>
<evidence type="ECO:0000256" key="4">
    <source>
        <dbReference type="ARBA" id="ARBA00022960"/>
    </source>
</evidence>
<keyword evidence="7 10" id="KW-0472">Membrane</keyword>
<sequence length="494" mass="54019">MMRAIVQVFSGNLLSKLLGAVREVLTAACFGTGATAGAYRVAQTGTLVPVNFFTSDSLNAAFIPLYKRYLVESPDKAIVLLWEILGLFTLLSVAIGYGLAVLAPLWVETLAPGLGSVATTTAVELLRIMALGVPFYLWSMIFIFQAMAHDDFVPMALRPSIQNLGMIAGVLLAYFTGHVSWLAWGFTASYMGLFGWSLYRAIVTRSLRWPEAWQLGELREVARAFWLTLRPLLLLPVMLQGNIVTERAVASMISLTAVAAIDYSRFVTETIILLLAMPIAYVGLSSWSVLSREALDRQLRRVTMLLLLVAVPGSLFLYDNAGSIVDVVYARGAFDAVSSTTTAAILQGAAIGLWAQVVGYVLIKALNAKMRNRQVLWIMAAALFGNVITNLLLYRWLGAWTLGLGNAVYGLLLFLGTVWACGLAKSIGRYLPILAVACCGYLLCGRWVPAPDHELSRLFCNALFAAIYWSIVVLVIPAFRQCIVDLAKQRNVRS</sequence>
<dbReference type="PANTHER" id="PTHR47019">
    <property type="entry name" value="LIPID II FLIPPASE MURJ"/>
    <property type="match status" value="1"/>
</dbReference>
<gene>
    <name evidence="11" type="ORF">AAGT95_17105</name>
</gene>
<protein>
    <submittedName>
        <fullName evidence="11">Lipid II flippase MurJ</fullName>
    </submittedName>
</protein>
<keyword evidence="5" id="KW-0573">Peptidoglycan synthesis</keyword>
<comment type="function">
    <text evidence="8">Involved in peptidoglycan biosynthesis. Transports lipid-linked peptidoglycan precursors from the inner to the outer leaflet of the cytoplasmic membrane.</text>
</comment>
<feature type="transmembrane region" description="Helical" evidence="10">
    <location>
        <begin position="302"/>
        <end position="321"/>
    </location>
</feature>
<keyword evidence="3 10" id="KW-0812">Transmembrane</keyword>
<organism evidence="11 12">
    <name type="scientific">Salinicola lusitanus</name>
    <dbReference type="NCBI Taxonomy" id="1949085"/>
    <lineage>
        <taxon>Bacteria</taxon>
        <taxon>Pseudomonadati</taxon>
        <taxon>Pseudomonadota</taxon>
        <taxon>Gammaproteobacteria</taxon>
        <taxon>Oceanospirillales</taxon>
        <taxon>Halomonadaceae</taxon>
        <taxon>Salinicola</taxon>
    </lineage>
</organism>
<evidence type="ECO:0000256" key="7">
    <source>
        <dbReference type="ARBA" id="ARBA00023136"/>
    </source>
</evidence>
<evidence type="ECO:0000256" key="3">
    <source>
        <dbReference type="ARBA" id="ARBA00022692"/>
    </source>
</evidence>
<dbReference type="RefSeq" id="WP_342594590.1">
    <property type="nucleotide sequence ID" value="NZ_CP151919.1"/>
</dbReference>
<keyword evidence="4" id="KW-0133">Cell shape</keyword>